<evidence type="ECO:0000313" key="4">
    <source>
        <dbReference type="Proteomes" id="UP000184383"/>
    </source>
</evidence>
<gene>
    <name evidence="3" type="ORF">ASPWEDRAFT_26261</name>
</gene>
<feature type="compositionally biased region" description="Basic and acidic residues" evidence="1">
    <location>
        <begin position="77"/>
        <end position="90"/>
    </location>
</feature>
<feature type="compositionally biased region" description="Basic residues" evidence="1">
    <location>
        <begin position="66"/>
        <end position="76"/>
    </location>
</feature>
<reference evidence="4" key="1">
    <citation type="journal article" date="2017" name="Genome Biol.">
        <title>Comparative genomics reveals high biological diversity and specific adaptations in the industrially and medically important fungal genus Aspergillus.</title>
        <authorList>
            <person name="de Vries R.P."/>
            <person name="Riley R."/>
            <person name="Wiebenga A."/>
            <person name="Aguilar-Osorio G."/>
            <person name="Amillis S."/>
            <person name="Uchima C.A."/>
            <person name="Anderluh G."/>
            <person name="Asadollahi M."/>
            <person name="Askin M."/>
            <person name="Barry K."/>
            <person name="Battaglia E."/>
            <person name="Bayram O."/>
            <person name="Benocci T."/>
            <person name="Braus-Stromeyer S.A."/>
            <person name="Caldana C."/>
            <person name="Canovas D."/>
            <person name="Cerqueira G.C."/>
            <person name="Chen F."/>
            <person name="Chen W."/>
            <person name="Choi C."/>
            <person name="Clum A."/>
            <person name="Dos Santos R.A."/>
            <person name="Damasio A.R."/>
            <person name="Diallinas G."/>
            <person name="Emri T."/>
            <person name="Fekete E."/>
            <person name="Flipphi M."/>
            <person name="Freyberg S."/>
            <person name="Gallo A."/>
            <person name="Gournas C."/>
            <person name="Habgood R."/>
            <person name="Hainaut M."/>
            <person name="Harispe M.L."/>
            <person name="Henrissat B."/>
            <person name="Hilden K.S."/>
            <person name="Hope R."/>
            <person name="Hossain A."/>
            <person name="Karabika E."/>
            <person name="Karaffa L."/>
            <person name="Karanyi Z."/>
            <person name="Krasevec N."/>
            <person name="Kuo A."/>
            <person name="Kusch H."/>
            <person name="LaButti K."/>
            <person name="Lagendijk E.L."/>
            <person name="Lapidus A."/>
            <person name="Levasseur A."/>
            <person name="Lindquist E."/>
            <person name="Lipzen A."/>
            <person name="Logrieco A.F."/>
            <person name="MacCabe A."/>
            <person name="Maekelae M.R."/>
            <person name="Malavazi I."/>
            <person name="Melin P."/>
            <person name="Meyer V."/>
            <person name="Mielnichuk N."/>
            <person name="Miskei M."/>
            <person name="Molnar A.P."/>
            <person name="Mule G."/>
            <person name="Ngan C.Y."/>
            <person name="Orejas M."/>
            <person name="Orosz E."/>
            <person name="Ouedraogo J.P."/>
            <person name="Overkamp K.M."/>
            <person name="Park H.-S."/>
            <person name="Perrone G."/>
            <person name="Piumi F."/>
            <person name="Punt P.J."/>
            <person name="Ram A.F."/>
            <person name="Ramon A."/>
            <person name="Rauscher S."/>
            <person name="Record E."/>
            <person name="Riano-Pachon D.M."/>
            <person name="Robert V."/>
            <person name="Roehrig J."/>
            <person name="Ruller R."/>
            <person name="Salamov A."/>
            <person name="Salih N.S."/>
            <person name="Samson R.A."/>
            <person name="Sandor E."/>
            <person name="Sanguinetti M."/>
            <person name="Schuetze T."/>
            <person name="Sepcic K."/>
            <person name="Shelest E."/>
            <person name="Sherlock G."/>
            <person name="Sophianopoulou V."/>
            <person name="Squina F.M."/>
            <person name="Sun H."/>
            <person name="Susca A."/>
            <person name="Todd R.B."/>
            <person name="Tsang A."/>
            <person name="Unkles S.E."/>
            <person name="van de Wiele N."/>
            <person name="van Rossen-Uffink D."/>
            <person name="Oliveira J.V."/>
            <person name="Vesth T.C."/>
            <person name="Visser J."/>
            <person name="Yu J.-H."/>
            <person name="Zhou M."/>
            <person name="Andersen M.R."/>
            <person name="Archer D.B."/>
            <person name="Baker S.E."/>
            <person name="Benoit I."/>
            <person name="Brakhage A.A."/>
            <person name="Braus G.H."/>
            <person name="Fischer R."/>
            <person name="Frisvad J.C."/>
            <person name="Goldman G.H."/>
            <person name="Houbraken J."/>
            <person name="Oakley B."/>
            <person name="Pocsi I."/>
            <person name="Scazzocchio C."/>
            <person name="Seiboth B."/>
            <person name="vanKuyk P.A."/>
            <person name="Wortman J."/>
            <person name="Dyer P.S."/>
            <person name="Grigoriev I.V."/>
        </authorList>
    </citation>
    <scope>NUCLEOTIDE SEQUENCE [LARGE SCALE GENOMIC DNA]</scope>
    <source>
        <strain evidence="4">DTO 134E9</strain>
    </source>
</reference>
<keyword evidence="4" id="KW-1185">Reference proteome</keyword>
<feature type="chain" id="PRO_5013132342" evidence="2">
    <location>
        <begin position="21"/>
        <end position="164"/>
    </location>
</feature>
<evidence type="ECO:0000256" key="1">
    <source>
        <dbReference type="SAM" id="MobiDB-lite"/>
    </source>
</evidence>
<dbReference type="AlphaFoldDB" id="A0A1L9RPF1"/>
<proteinExistence type="predicted"/>
<evidence type="ECO:0000313" key="3">
    <source>
        <dbReference type="EMBL" id="OJJ36811.1"/>
    </source>
</evidence>
<feature type="signal peptide" evidence="2">
    <location>
        <begin position="1"/>
        <end position="20"/>
    </location>
</feature>
<feature type="compositionally biased region" description="Basic and acidic residues" evidence="1">
    <location>
        <begin position="34"/>
        <end position="65"/>
    </location>
</feature>
<dbReference type="EMBL" id="KV878211">
    <property type="protein sequence ID" value="OJJ36811.1"/>
    <property type="molecule type" value="Genomic_DNA"/>
</dbReference>
<dbReference type="RefSeq" id="XP_040690487.1">
    <property type="nucleotide sequence ID" value="XM_040832830.1"/>
</dbReference>
<keyword evidence="2" id="KW-0732">Signal</keyword>
<accession>A0A1L9RPF1</accession>
<dbReference type="VEuPathDB" id="FungiDB:ASPWEDRAFT_26261"/>
<dbReference type="Proteomes" id="UP000184383">
    <property type="component" value="Unassembled WGS sequence"/>
</dbReference>
<feature type="region of interest" description="Disordered" evidence="1">
    <location>
        <begin position="34"/>
        <end position="117"/>
    </location>
</feature>
<dbReference type="GeneID" id="63748678"/>
<protein>
    <submittedName>
        <fullName evidence="3">Uncharacterized protein</fullName>
    </submittedName>
</protein>
<name>A0A1L9RPF1_ASPWE</name>
<evidence type="ECO:0000256" key="2">
    <source>
        <dbReference type="SAM" id="SignalP"/>
    </source>
</evidence>
<sequence>MQKQVFCLSVLCLFLFFSASVIFPSGKRNKRREKILGDEEEGANRARKDYKMTEEPEEKWREKSWRDRKREKRKRERGRERERERGDGQRPGRLKSLNQQDELEREHGNTDTTIPPTRGQWLVFRAGTVLHAALFRAVLELTSQEARERESDESDEIHQECYLP</sequence>
<organism evidence="3 4">
    <name type="scientific">Aspergillus wentii DTO 134E9</name>
    <dbReference type="NCBI Taxonomy" id="1073089"/>
    <lineage>
        <taxon>Eukaryota</taxon>
        <taxon>Fungi</taxon>
        <taxon>Dikarya</taxon>
        <taxon>Ascomycota</taxon>
        <taxon>Pezizomycotina</taxon>
        <taxon>Eurotiomycetes</taxon>
        <taxon>Eurotiomycetidae</taxon>
        <taxon>Eurotiales</taxon>
        <taxon>Aspergillaceae</taxon>
        <taxon>Aspergillus</taxon>
        <taxon>Aspergillus subgen. Cremei</taxon>
    </lineage>
</organism>